<dbReference type="SUPFAM" id="SSF47598">
    <property type="entry name" value="Ribbon-helix-helix"/>
    <property type="match status" value="1"/>
</dbReference>
<dbReference type="InterPro" id="IPR010985">
    <property type="entry name" value="Ribbon_hlx_hlx"/>
</dbReference>
<sequence>MKNITVSVDDEVYRRARIRAAELGKSVSALVAEFLTSLAEREAEFSRLEAKQRRIQNEISAFRARDRLSRDEVHDRALR</sequence>
<keyword evidence="2" id="KW-1185">Reference proteome</keyword>
<proteinExistence type="predicted"/>
<gene>
    <name evidence="1" type="ORF">MLAC_15050</name>
</gene>
<accession>A0A1X1Y971</accession>
<dbReference type="Proteomes" id="UP000466396">
    <property type="component" value="Chromosome"/>
</dbReference>
<protein>
    <submittedName>
        <fullName evidence="1">Uncharacterized protein</fullName>
    </submittedName>
</protein>
<dbReference type="OrthoDB" id="3695326at2"/>
<dbReference type="RefSeq" id="WP_085159728.1">
    <property type="nucleotide sequence ID" value="NZ_JACKSI010000049.1"/>
</dbReference>
<organism evidence="1 2">
    <name type="scientific">Mycobacterium lacus</name>
    <dbReference type="NCBI Taxonomy" id="169765"/>
    <lineage>
        <taxon>Bacteria</taxon>
        <taxon>Bacillati</taxon>
        <taxon>Actinomycetota</taxon>
        <taxon>Actinomycetes</taxon>
        <taxon>Mycobacteriales</taxon>
        <taxon>Mycobacteriaceae</taxon>
        <taxon>Mycobacterium</taxon>
    </lineage>
</organism>
<name>A0A1X1Y971_9MYCO</name>
<dbReference type="GO" id="GO:0006355">
    <property type="term" value="P:regulation of DNA-templated transcription"/>
    <property type="evidence" value="ECO:0007669"/>
    <property type="project" value="InterPro"/>
</dbReference>
<dbReference type="STRING" id="169765.AWC15_19825"/>
<dbReference type="KEGG" id="mlj:MLAC_15050"/>
<evidence type="ECO:0000313" key="2">
    <source>
        <dbReference type="Proteomes" id="UP000466396"/>
    </source>
</evidence>
<dbReference type="EMBL" id="AP022581">
    <property type="protein sequence ID" value="BBX96211.1"/>
    <property type="molecule type" value="Genomic_DNA"/>
</dbReference>
<dbReference type="AlphaFoldDB" id="A0A1X1Y971"/>
<reference evidence="1 2" key="1">
    <citation type="journal article" date="2019" name="Emerg. Microbes Infect.">
        <title>Comprehensive subspecies identification of 175 nontuberculous mycobacteria species based on 7547 genomic profiles.</title>
        <authorList>
            <person name="Matsumoto Y."/>
            <person name="Kinjo T."/>
            <person name="Motooka D."/>
            <person name="Nabeya D."/>
            <person name="Jung N."/>
            <person name="Uechi K."/>
            <person name="Horii T."/>
            <person name="Iida T."/>
            <person name="Fujita J."/>
            <person name="Nakamura S."/>
        </authorList>
    </citation>
    <scope>NUCLEOTIDE SEQUENCE [LARGE SCALE GENOMIC DNA]</scope>
    <source>
        <strain evidence="1 2">JCM 15657</strain>
    </source>
</reference>
<evidence type="ECO:0000313" key="1">
    <source>
        <dbReference type="EMBL" id="BBX96211.1"/>
    </source>
</evidence>